<dbReference type="InterPro" id="IPR018306">
    <property type="entry name" value="Phage_T5_Orf172_DNA-bd"/>
</dbReference>
<reference evidence="3 4" key="1">
    <citation type="submission" date="2019-07" db="EMBL/GenBank/DDBJ databases">
        <title>Genome sequencing of KACC 19320.</title>
        <authorList>
            <person name="Heo J."/>
            <person name="Kim S.-J."/>
            <person name="Kim J.-S."/>
            <person name="Hong S.-B."/>
            <person name="Kwon S.-W."/>
        </authorList>
    </citation>
    <scope>NUCLEOTIDE SEQUENCE [LARGE SCALE GENOMIC DNA]</scope>
    <source>
        <strain evidence="3 4">KACC 19320</strain>
    </source>
</reference>
<dbReference type="KEGG" id="lack:FLP15_10365"/>
<name>A0A514ZA87_9LACT</name>
<dbReference type="SMART" id="SM00974">
    <property type="entry name" value="T5orf172"/>
    <property type="match status" value="1"/>
</dbReference>
<sequence length="415" mass="48008">MGLFSKKPKDEQLILRLEKLNQQIDSKKQELGELAKNIKLMDKQISLTEQIENKKAELDSINKQISLSNDELSMQELGFFKRQYKFSDSTKYKDALNDIRLNEKNLVKAGRAGIVTSPMTLDNSLSKGKAMQNALIRAAIRGFNGEADALLTKISASNVSQKISALIKSFEQLNKMYSRNLIRISSEYLELKKQELQLAAEFELKKQEEKDILREQKEREREDKKLQAEIKRQQAKYDKDITQFTNAIEIAENRLNNASESEIKELKKQIAEYKRKIASLNEDKEELDTKFSNAKAGYVYVISNVGSFGEGIVKIGVTRRLTPTDRVDELGSASVPFKFSINAIIFNDDAFDLETRLHQYFDKFRVNKFNNRKEYFKVDLNKIKEYLSNDSSLNVEWNETPENFEYEQTLLIENK</sequence>
<dbReference type="Pfam" id="PF10544">
    <property type="entry name" value="T5orf172"/>
    <property type="match status" value="1"/>
</dbReference>
<evidence type="ECO:0000313" key="3">
    <source>
        <dbReference type="EMBL" id="QDK71493.1"/>
    </source>
</evidence>
<dbReference type="InterPro" id="IPR025280">
    <property type="entry name" value="SNIPE"/>
</dbReference>
<accession>A0A514ZA87</accession>
<dbReference type="EMBL" id="CP041356">
    <property type="protein sequence ID" value="QDK71493.1"/>
    <property type="molecule type" value="Genomic_DNA"/>
</dbReference>
<evidence type="ECO:0000259" key="2">
    <source>
        <dbReference type="SMART" id="SM00974"/>
    </source>
</evidence>
<feature type="coiled-coil region" evidence="1">
    <location>
        <begin position="199"/>
        <end position="290"/>
    </location>
</feature>
<dbReference type="OrthoDB" id="9811665at2"/>
<proteinExistence type="predicted"/>
<evidence type="ECO:0000313" key="4">
    <source>
        <dbReference type="Proteomes" id="UP000315128"/>
    </source>
</evidence>
<dbReference type="Pfam" id="PF13250">
    <property type="entry name" value="SNIPE"/>
    <property type="match status" value="1"/>
</dbReference>
<gene>
    <name evidence="3" type="ORF">FLP15_10365</name>
</gene>
<keyword evidence="1" id="KW-0175">Coiled coil</keyword>
<dbReference type="Proteomes" id="UP000315128">
    <property type="component" value="Chromosome"/>
</dbReference>
<evidence type="ECO:0000256" key="1">
    <source>
        <dbReference type="SAM" id="Coils"/>
    </source>
</evidence>
<protein>
    <submittedName>
        <fullName evidence="3">DUF4041 domain-containing protein</fullName>
    </submittedName>
</protein>
<dbReference type="RefSeq" id="WP_142767057.1">
    <property type="nucleotide sequence ID" value="NZ_CP041356.1"/>
</dbReference>
<feature type="coiled-coil region" evidence="1">
    <location>
        <begin position="10"/>
        <end position="71"/>
    </location>
</feature>
<feature type="domain" description="Bacteriophage T5 Orf172 DNA-binding" evidence="2">
    <location>
        <begin position="307"/>
        <end position="390"/>
    </location>
</feature>
<keyword evidence="4" id="KW-1185">Reference proteome</keyword>
<dbReference type="AlphaFoldDB" id="A0A514ZA87"/>
<organism evidence="3 4">
    <name type="scientific">Lactococcus protaetiae</name>
    <dbReference type="NCBI Taxonomy" id="2592653"/>
    <lineage>
        <taxon>Bacteria</taxon>
        <taxon>Bacillati</taxon>
        <taxon>Bacillota</taxon>
        <taxon>Bacilli</taxon>
        <taxon>Lactobacillales</taxon>
        <taxon>Streptococcaceae</taxon>
        <taxon>Lactococcus</taxon>
    </lineage>
</organism>